<keyword evidence="2" id="KW-1185">Reference proteome</keyword>
<dbReference type="AlphaFoldDB" id="A0A4C1SU21"/>
<comment type="caution">
    <text evidence="1">The sequence shown here is derived from an EMBL/GenBank/DDBJ whole genome shotgun (WGS) entry which is preliminary data.</text>
</comment>
<name>A0A4C1SU21_EUMVA</name>
<sequence length="105" mass="12107">MRPCLKHQLRPAIWAKDSYLREVWSGTRLASRRDKLQHIPLNRVHHKMAPLGGLLVAYQYRESRKRAGPRRPPAHTLLQSTVSAERERESYTQHISTGVCQLDAA</sequence>
<gene>
    <name evidence="1" type="ORF">EVAR_3912_1</name>
</gene>
<evidence type="ECO:0000313" key="1">
    <source>
        <dbReference type="EMBL" id="GBP04551.1"/>
    </source>
</evidence>
<evidence type="ECO:0000313" key="2">
    <source>
        <dbReference type="Proteomes" id="UP000299102"/>
    </source>
</evidence>
<accession>A0A4C1SU21</accession>
<dbReference type="EMBL" id="BGZK01000014">
    <property type="protein sequence ID" value="GBP04551.1"/>
    <property type="molecule type" value="Genomic_DNA"/>
</dbReference>
<proteinExistence type="predicted"/>
<reference evidence="1 2" key="1">
    <citation type="journal article" date="2019" name="Commun. Biol.">
        <title>The bagworm genome reveals a unique fibroin gene that provides high tensile strength.</title>
        <authorList>
            <person name="Kono N."/>
            <person name="Nakamura H."/>
            <person name="Ohtoshi R."/>
            <person name="Tomita M."/>
            <person name="Numata K."/>
            <person name="Arakawa K."/>
        </authorList>
    </citation>
    <scope>NUCLEOTIDE SEQUENCE [LARGE SCALE GENOMIC DNA]</scope>
</reference>
<organism evidence="1 2">
    <name type="scientific">Eumeta variegata</name>
    <name type="common">Bagworm moth</name>
    <name type="synonym">Eumeta japonica</name>
    <dbReference type="NCBI Taxonomy" id="151549"/>
    <lineage>
        <taxon>Eukaryota</taxon>
        <taxon>Metazoa</taxon>
        <taxon>Ecdysozoa</taxon>
        <taxon>Arthropoda</taxon>
        <taxon>Hexapoda</taxon>
        <taxon>Insecta</taxon>
        <taxon>Pterygota</taxon>
        <taxon>Neoptera</taxon>
        <taxon>Endopterygota</taxon>
        <taxon>Lepidoptera</taxon>
        <taxon>Glossata</taxon>
        <taxon>Ditrysia</taxon>
        <taxon>Tineoidea</taxon>
        <taxon>Psychidae</taxon>
        <taxon>Oiketicinae</taxon>
        <taxon>Eumeta</taxon>
    </lineage>
</organism>
<dbReference type="Proteomes" id="UP000299102">
    <property type="component" value="Unassembled WGS sequence"/>
</dbReference>
<protein>
    <submittedName>
        <fullName evidence="1">Uncharacterized protein</fullName>
    </submittedName>
</protein>